<name>A0A6I6USH6_9BACI</name>
<protein>
    <submittedName>
        <fullName evidence="1">Uncharacterized protein</fullName>
    </submittedName>
</protein>
<reference evidence="1 2" key="1">
    <citation type="submission" date="2019-06" db="EMBL/GenBank/DDBJ databases">
        <title>An operon consisting of a P-type ATPase gene and a transcriptional regular gene given the different cadmium resistance in Bacillus vietamensis 151-6 and Bacillus marisflavi 151-25.</title>
        <authorList>
            <person name="Yu X."/>
        </authorList>
    </citation>
    <scope>NUCLEOTIDE SEQUENCE [LARGE SCALE GENOMIC DNA]</scope>
    <source>
        <strain evidence="1 2">151-6</strain>
    </source>
</reference>
<dbReference type="EMBL" id="CP047394">
    <property type="protein sequence ID" value="QHE61546.1"/>
    <property type="molecule type" value="Genomic_DNA"/>
</dbReference>
<dbReference type="KEGG" id="bvq:FHE72_11330"/>
<organism evidence="1 2">
    <name type="scientific">Rossellomorea vietnamensis</name>
    <dbReference type="NCBI Taxonomy" id="218284"/>
    <lineage>
        <taxon>Bacteria</taxon>
        <taxon>Bacillati</taxon>
        <taxon>Bacillota</taxon>
        <taxon>Bacilli</taxon>
        <taxon>Bacillales</taxon>
        <taxon>Bacillaceae</taxon>
        <taxon>Rossellomorea</taxon>
    </lineage>
</organism>
<dbReference type="AlphaFoldDB" id="A0A6I6USH6"/>
<sequence length="151" mass="17243">MNGTINPIKLNEVIEYEDLFHETYSGTSLKAGRIVQIVYWIKPGKSFITYDILDHKKKYVNIEDSLSPPSIQRQEISFKTVFDLKQPVDIEIAGVKRPSVIVSITIHWSDDGTEVSYGVTDRTDTTYFGVREELLVNWNPHLPARSLNTSL</sequence>
<proteinExistence type="predicted"/>
<evidence type="ECO:0000313" key="1">
    <source>
        <dbReference type="EMBL" id="QHE61546.1"/>
    </source>
</evidence>
<dbReference type="Proteomes" id="UP000465062">
    <property type="component" value="Chromosome"/>
</dbReference>
<gene>
    <name evidence="1" type="ORF">FHE72_11330</name>
</gene>
<dbReference type="GeneID" id="77236343"/>
<evidence type="ECO:0000313" key="2">
    <source>
        <dbReference type="Proteomes" id="UP000465062"/>
    </source>
</evidence>
<dbReference type="RefSeq" id="WP_034759576.1">
    <property type="nucleotide sequence ID" value="NZ_CCDN010000001.1"/>
</dbReference>
<accession>A0A6I6USH6</accession>